<gene>
    <name evidence="3" type="ORF">CVS27_08390</name>
</gene>
<reference evidence="3 4" key="1">
    <citation type="submission" date="2018-01" db="EMBL/GenBank/DDBJ databases">
        <title>Arthrobacter sp. nov., from glaciers in China.</title>
        <authorList>
            <person name="Liu Q."/>
            <person name="Xin Y.-H."/>
        </authorList>
    </citation>
    <scope>NUCLEOTIDE SEQUENCE [LARGE SCALE GENOMIC DNA]</scope>
    <source>
        <strain evidence="3 4">HLT2-12-2</strain>
    </source>
</reference>
<keyword evidence="2" id="KW-0472">Membrane</keyword>
<dbReference type="Proteomes" id="UP000237061">
    <property type="component" value="Unassembled WGS sequence"/>
</dbReference>
<dbReference type="AlphaFoldDB" id="A0A2S3ZYC9"/>
<keyword evidence="2" id="KW-0812">Transmembrane</keyword>
<organism evidence="3 4">
    <name type="scientific">Arthrobacter glacialis</name>
    <dbReference type="NCBI Taxonomy" id="1664"/>
    <lineage>
        <taxon>Bacteria</taxon>
        <taxon>Bacillati</taxon>
        <taxon>Actinomycetota</taxon>
        <taxon>Actinomycetes</taxon>
        <taxon>Micrococcales</taxon>
        <taxon>Micrococcaceae</taxon>
        <taxon>Arthrobacter</taxon>
    </lineage>
</organism>
<dbReference type="RefSeq" id="WP_103465277.1">
    <property type="nucleotide sequence ID" value="NZ_PPXC01000005.1"/>
</dbReference>
<evidence type="ECO:0008006" key="5">
    <source>
        <dbReference type="Google" id="ProtNLM"/>
    </source>
</evidence>
<proteinExistence type="predicted"/>
<protein>
    <recommendedName>
        <fullName evidence="5">DUF4232 domain-containing protein</fullName>
    </recommendedName>
</protein>
<evidence type="ECO:0000313" key="3">
    <source>
        <dbReference type="EMBL" id="POH73922.1"/>
    </source>
</evidence>
<feature type="region of interest" description="Disordered" evidence="1">
    <location>
        <begin position="62"/>
        <end position="86"/>
    </location>
</feature>
<keyword evidence="2" id="KW-1133">Transmembrane helix</keyword>
<evidence type="ECO:0000256" key="2">
    <source>
        <dbReference type="SAM" id="Phobius"/>
    </source>
</evidence>
<feature type="transmembrane region" description="Helical" evidence="2">
    <location>
        <begin position="34"/>
        <end position="57"/>
    </location>
</feature>
<feature type="region of interest" description="Disordered" evidence="1">
    <location>
        <begin position="1"/>
        <end position="25"/>
    </location>
</feature>
<dbReference type="EMBL" id="PPXC01000005">
    <property type="protein sequence ID" value="POH73922.1"/>
    <property type="molecule type" value="Genomic_DNA"/>
</dbReference>
<feature type="compositionally biased region" description="Low complexity" evidence="1">
    <location>
        <begin position="62"/>
        <end position="83"/>
    </location>
</feature>
<evidence type="ECO:0000313" key="4">
    <source>
        <dbReference type="Proteomes" id="UP000237061"/>
    </source>
</evidence>
<evidence type="ECO:0000256" key="1">
    <source>
        <dbReference type="SAM" id="MobiDB-lite"/>
    </source>
</evidence>
<comment type="caution">
    <text evidence="3">The sequence shown here is derived from an EMBL/GenBank/DDBJ whole genome shotgun (WGS) entry which is preliminary data.</text>
</comment>
<name>A0A2S3ZYC9_ARTGL</name>
<keyword evidence="4" id="KW-1185">Reference proteome</keyword>
<sequence length="218" mass="22428">MGEQGNSTGGRGPAPVPASRQPVSDKVYRRRRQVAGVLILLIIAGLIAGGIFISGLLSSGSAPTSNAEPASTSSAKAKPAVKPGTPPAAVCDEAGIKVTATVDKPAYGPEEFPVLTLRVTNSGKSPCDINVGTSQMEFQITSGEDVIFNSMHCQLGATDLVKNLAPGASETANFVWKVKRSAPGCAKVAVEPGRSGGTYAFVAKLGKWSSEPVTFTLQ</sequence>
<accession>A0A2S3ZYC9</accession>